<reference evidence="1 2" key="1">
    <citation type="submission" date="2019-04" db="EMBL/GenBank/DDBJ databases">
        <title>An improved genome assembly and genetic linkage map for asparagus bean, Vigna unguiculata ssp. sesquipedialis.</title>
        <authorList>
            <person name="Xia Q."/>
            <person name="Zhang R."/>
            <person name="Dong Y."/>
        </authorList>
    </citation>
    <scope>NUCLEOTIDE SEQUENCE [LARGE SCALE GENOMIC DNA]</scope>
    <source>
        <tissue evidence="1">Leaf</tissue>
    </source>
</reference>
<keyword evidence="2" id="KW-1185">Reference proteome</keyword>
<name>A0A4D6NV79_VIGUN</name>
<dbReference type="AlphaFoldDB" id="A0A4D6NV79"/>
<accession>A0A4D6NV79</accession>
<evidence type="ECO:0000313" key="2">
    <source>
        <dbReference type="Proteomes" id="UP000501690"/>
    </source>
</evidence>
<organism evidence="1 2">
    <name type="scientific">Vigna unguiculata</name>
    <name type="common">Cowpea</name>
    <dbReference type="NCBI Taxonomy" id="3917"/>
    <lineage>
        <taxon>Eukaryota</taxon>
        <taxon>Viridiplantae</taxon>
        <taxon>Streptophyta</taxon>
        <taxon>Embryophyta</taxon>
        <taxon>Tracheophyta</taxon>
        <taxon>Spermatophyta</taxon>
        <taxon>Magnoliopsida</taxon>
        <taxon>eudicotyledons</taxon>
        <taxon>Gunneridae</taxon>
        <taxon>Pentapetalae</taxon>
        <taxon>rosids</taxon>
        <taxon>fabids</taxon>
        <taxon>Fabales</taxon>
        <taxon>Fabaceae</taxon>
        <taxon>Papilionoideae</taxon>
        <taxon>50 kb inversion clade</taxon>
        <taxon>NPAAA clade</taxon>
        <taxon>indigoferoid/millettioid clade</taxon>
        <taxon>Phaseoleae</taxon>
        <taxon>Vigna</taxon>
    </lineage>
</organism>
<evidence type="ECO:0000313" key="1">
    <source>
        <dbReference type="EMBL" id="QCE15707.1"/>
    </source>
</evidence>
<dbReference type="Proteomes" id="UP000501690">
    <property type="component" value="Linkage Group LG11"/>
</dbReference>
<gene>
    <name evidence="1" type="ORF">DEO72_LG11g2719</name>
</gene>
<proteinExistence type="predicted"/>
<sequence>MRGLRLCCEGVEYETNVEGEAKDKIIVPSKTESFHKPREATVIPAKRVCVKKMMCCCFLRCMCHNCSKTKNTNPHYGAASYGN</sequence>
<protein>
    <submittedName>
        <fullName evidence="1">Uncharacterized protein</fullName>
    </submittedName>
</protein>
<dbReference type="EMBL" id="CP039355">
    <property type="protein sequence ID" value="QCE15707.1"/>
    <property type="molecule type" value="Genomic_DNA"/>
</dbReference>